<dbReference type="Proteomes" id="UP000774326">
    <property type="component" value="Unassembled WGS sequence"/>
</dbReference>
<evidence type="ECO:0000313" key="2">
    <source>
        <dbReference type="Proteomes" id="UP000774326"/>
    </source>
</evidence>
<protein>
    <submittedName>
        <fullName evidence="1">Uncharacterized protein</fullName>
    </submittedName>
</protein>
<keyword evidence="2" id="KW-1185">Reference proteome</keyword>
<proteinExistence type="predicted"/>
<comment type="caution">
    <text evidence="1">The sequence shown here is derived from an EMBL/GenBank/DDBJ whole genome shotgun (WGS) entry which is preliminary data.</text>
</comment>
<gene>
    <name evidence="1" type="ORF">WICPIJ_007806</name>
</gene>
<name>A0A9P8PZ79_WICPI</name>
<sequence>MLVACVSKDESVMEKSTTVVLVLTKEESFKDFWSVVVWRYIWKSLEKSMSLPAIVMMDLCPILWMSLFKIGEMIGSKYSASSMIKFPPNLKAFSNVLTKESLRKLVTVTLPFLPSFSILVFKTPPNWPNGSMTKPTFLQCSKIVTFSKNNSSLANPHDSQDSKLA</sequence>
<accession>A0A9P8PZ79</accession>
<evidence type="ECO:0000313" key="1">
    <source>
        <dbReference type="EMBL" id="KAH3681223.1"/>
    </source>
</evidence>
<reference evidence="1" key="2">
    <citation type="submission" date="2021-01" db="EMBL/GenBank/DDBJ databases">
        <authorList>
            <person name="Schikora-Tamarit M.A."/>
        </authorList>
    </citation>
    <scope>NUCLEOTIDE SEQUENCE</scope>
    <source>
        <strain evidence="1">CBS2887</strain>
    </source>
</reference>
<dbReference type="AlphaFoldDB" id="A0A9P8PZ79"/>
<dbReference type="EMBL" id="JAEUBG010004534">
    <property type="protein sequence ID" value="KAH3681223.1"/>
    <property type="molecule type" value="Genomic_DNA"/>
</dbReference>
<reference evidence="1" key="1">
    <citation type="journal article" date="2021" name="Open Biol.">
        <title>Shared evolutionary footprints suggest mitochondrial oxidative damage underlies multiple complex I losses in fungi.</title>
        <authorList>
            <person name="Schikora-Tamarit M.A."/>
            <person name="Marcet-Houben M."/>
            <person name="Nosek J."/>
            <person name="Gabaldon T."/>
        </authorList>
    </citation>
    <scope>NUCLEOTIDE SEQUENCE</scope>
    <source>
        <strain evidence="1">CBS2887</strain>
    </source>
</reference>
<organism evidence="1 2">
    <name type="scientific">Wickerhamomyces pijperi</name>
    <name type="common">Yeast</name>
    <name type="synonym">Pichia pijperi</name>
    <dbReference type="NCBI Taxonomy" id="599730"/>
    <lineage>
        <taxon>Eukaryota</taxon>
        <taxon>Fungi</taxon>
        <taxon>Dikarya</taxon>
        <taxon>Ascomycota</taxon>
        <taxon>Saccharomycotina</taxon>
        <taxon>Saccharomycetes</taxon>
        <taxon>Phaffomycetales</taxon>
        <taxon>Wickerhamomycetaceae</taxon>
        <taxon>Wickerhamomyces</taxon>
    </lineage>
</organism>